<dbReference type="Gene3D" id="3.40.50.720">
    <property type="entry name" value="NAD(P)-binding Rossmann-like Domain"/>
    <property type="match status" value="1"/>
</dbReference>
<dbReference type="PANTHER" id="PTHR43976:SF16">
    <property type="entry name" value="SHORT-CHAIN DEHYDROGENASE_REDUCTASE FAMILY PROTEIN"/>
    <property type="match status" value="1"/>
</dbReference>
<dbReference type="RefSeq" id="WP_155174976.1">
    <property type="nucleotide sequence ID" value="NZ_BAAAFL010000015.1"/>
</dbReference>
<dbReference type="PANTHER" id="PTHR43976">
    <property type="entry name" value="SHORT CHAIN DEHYDROGENASE"/>
    <property type="match status" value="1"/>
</dbReference>
<organism evidence="4 5">
    <name type="scientific">Fulvivirga kasyanovii</name>
    <dbReference type="NCBI Taxonomy" id="396812"/>
    <lineage>
        <taxon>Bacteria</taxon>
        <taxon>Pseudomonadati</taxon>
        <taxon>Bacteroidota</taxon>
        <taxon>Cytophagia</taxon>
        <taxon>Cytophagales</taxon>
        <taxon>Fulvivirgaceae</taxon>
        <taxon>Fulvivirga</taxon>
    </lineage>
</organism>
<evidence type="ECO:0000256" key="2">
    <source>
        <dbReference type="ARBA" id="ARBA00023002"/>
    </source>
</evidence>
<dbReference type="InterPro" id="IPR002347">
    <property type="entry name" value="SDR_fam"/>
</dbReference>
<keyword evidence="2" id="KW-0560">Oxidoreductase</keyword>
<evidence type="ECO:0000256" key="1">
    <source>
        <dbReference type="ARBA" id="ARBA00006484"/>
    </source>
</evidence>
<evidence type="ECO:0000256" key="3">
    <source>
        <dbReference type="RuleBase" id="RU000363"/>
    </source>
</evidence>
<dbReference type="Proteomes" id="UP000798808">
    <property type="component" value="Unassembled WGS sequence"/>
</dbReference>
<reference evidence="4 5" key="1">
    <citation type="submission" date="2019-02" db="EMBL/GenBank/DDBJ databases">
        <authorList>
            <person name="Goldberg S.R."/>
            <person name="Haltli B.A."/>
            <person name="Correa H."/>
            <person name="Russell K.G."/>
        </authorList>
    </citation>
    <scope>NUCLEOTIDE SEQUENCE [LARGE SCALE GENOMIC DNA]</scope>
    <source>
        <strain evidence="4 5">JCM 16186</strain>
    </source>
</reference>
<accession>A0ABW9RUP4</accession>
<gene>
    <name evidence="4" type="ORF">E1163_23505</name>
</gene>
<keyword evidence="5" id="KW-1185">Reference proteome</keyword>
<dbReference type="Pfam" id="PF00106">
    <property type="entry name" value="adh_short"/>
    <property type="match status" value="1"/>
</dbReference>
<protein>
    <submittedName>
        <fullName evidence="4">SDR family oxidoreductase</fullName>
    </submittedName>
</protein>
<dbReference type="EMBL" id="SMLW01000648">
    <property type="protein sequence ID" value="MTI27944.1"/>
    <property type="molecule type" value="Genomic_DNA"/>
</dbReference>
<dbReference type="PRINTS" id="PR00081">
    <property type="entry name" value="GDHRDH"/>
</dbReference>
<comment type="similarity">
    <text evidence="1 3">Belongs to the short-chain dehydrogenases/reductases (SDR) family.</text>
</comment>
<dbReference type="InterPro" id="IPR036291">
    <property type="entry name" value="NAD(P)-bd_dom_sf"/>
</dbReference>
<proteinExistence type="inferred from homology"/>
<dbReference type="InterPro" id="IPR051911">
    <property type="entry name" value="SDR_oxidoreductase"/>
</dbReference>
<comment type="caution">
    <text evidence="4">The sequence shown here is derived from an EMBL/GenBank/DDBJ whole genome shotgun (WGS) entry which is preliminary data.</text>
</comment>
<evidence type="ECO:0000313" key="4">
    <source>
        <dbReference type="EMBL" id="MTI27944.1"/>
    </source>
</evidence>
<sequence>MKLENKVAIVTGVSKGIGLATVKMLLERGCKVAGWGRTSPDLSDDNFHFYKTDVRNIEEVNKAYEATVQDLGENIAILVNNAGLGYEGGIENLDPALWRQMFETNVDGIFYCSRLVIPNMKSNDEGHIINISSIAGNTGIPNMSAYCATKHAVTGLSHSMYKELRNFGIKVTCIYPGSVKTNFFDKIDSVEVNDGMMMPEDIASTIIHCLETQANYHHVDIEVRPLKPKR</sequence>
<dbReference type="PRINTS" id="PR00080">
    <property type="entry name" value="SDRFAMILY"/>
</dbReference>
<evidence type="ECO:0000313" key="5">
    <source>
        <dbReference type="Proteomes" id="UP000798808"/>
    </source>
</evidence>
<dbReference type="SUPFAM" id="SSF51735">
    <property type="entry name" value="NAD(P)-binding Rossmann-fold domains"/>
    <property type="match status" value="1"/>
</dbReference>
<name>A0ABW9RUP4_9BACT</name>
<dbReference type="CDD" id="cd05233">
    <property type="entry name" value="SDR_c"/>
    <property type="match status" value="1"/>
</dbReference>